<name>A0AAQ3Q2E1_9LILI</name>
<protein>
    <submittedName>
        <fullName evidence="2">Protein EXPORTIN 1A isoform X1</fullName>
    </submittedName>
</protein>
<feature type="compositionally biased region" description="Basic and acidic residues" evidence="1">
    <location>
        <begin position="78"/>
        <end position="88"/>
    </location>
</feature>
<evidence type="ECO:0000313" key="3">
    <source>
        <dbReference type="Proteomes" id="UP001327560"/>
    </source>
</evidence>
<keyword evidence="3" id="KW-1185">Reference proteome</keyword>
<proteinExistence type="predicted"/>
<evidence type="ECO:0000313" key="2">
    <source>
        <dbReference type="EMBL" id="WOK93397.1"/>
    </source>
</evidence>
<dbReference type="AlphaFoldDB" id="A0AAQ3Q2E1"/>
<dbReference type="Proteomes" id="UP001327560">
    <property type="component" value="Chromosome 1"/>
</dbReference>
<sequence length="128" mass="14612">MKGECVPAVSEQRVAIREWTKEEDALEIRLFVGFGAISEQRSRAGDLRAIMPEEMPPKETRRFNPPPAKGPDVGGLSPEEKRLRRGVSSEEKGLTRVAALQFGDFYDMQYVMMYSNFMSQLLEKKKKK</sequence>
<gene>
    <name evidence="2" type="ORF">Cni_G02094</name>
</gene>
<feature type="region of interest" description="Disordered" evidence="1">
    <location>
        <begin position="45"/>
        <end position="88"/>
    </location>
</feature>
<evidence type="ECO:0000256" key="1">
    <source>
        <dbReference type="SAM" id="MobiDB-lite"/>
    </source>
</evidence>
<accession>A0AAQ3Q2E1</accession>
<reference evidence="2 3" key="1">
    <citation type="submission" date="2023-10" db="EMBL/GenBank/DDBJ databases">
        <title>Chromosome-scale genome assembly provides insights into flower coloration mechanisms of Canna indica.</title>
        <authorList>
            <person name="Li C."/>
        </authorList>
    </citation>
    <scope>NUCLEOTIDE SEQUENCE [LARGE SCALE GENOMIC DNA]</scope>
    <source>
        <tissue evidence="2">Flower</tissue>
    </source>
</reference>
<dbReference type="EMBL" id="CP136890">
    <property type="protein sequence ID" value="WOK93397.1"/>
    <property type="molecule type" value="Genomic_DNA"/>
</dbReference>
<organism evidence="2 3">
    <name type="scientific">Canna indica</name>
    <name type="common">Indian-shot</name>
    <dbReference type="NCBI Taxonomy" id="4628"/>
    <lineage>
        <taxon>Eukaryota</taxon>
        <taxon>Viridiplantae</taxon>
        <taxon>Streptophyta</taxon>
        <taxon>Embryophyta</taxon>
        <taxon>Tracheophyta</taxon>
        <taxon>Spermatophyta</taxon>
        <taxon>Magnoliopsida</taxon>
        <taxon>Liliopsida</taxon>
        <taxon>Zingiberales</taxon>
        <taxon>Cannaceae</taxon>
        <taxon>Canna</taxon>
    </lineage>
</organism>